<evidence type="ECO:0000313" key="2">
    <source>
        <dbReference type="Proteomes" id="UP000265520"/>
    </source>
</evidence>
<organism evidence="1 2">
    <name type="scientific">Trifolium medium</name>
    <dbReference type="NCBI Taxonomy" id="97028"/>
    <lineage>
        <taxon>Eukaryota</taxon>
        <taxon>Viridiplantae</taxon>
        <taxon>Streptophyta</taxon>
        <taxon>Embryophyta</taxon>
        <taxon>Tracheophyta</taxon>
        <taxon>Spermatophyta</taxon>
        <taxon>Magnoliopsida</taxon>
        <taxon>eudicotyledons</taxon>
        <taxon>Gunneridae</taxon>
        <taxon>Pentapetalae</taxon>
        <taxon>rosids</taxon>
        <taxon>fabids</taxon>
        <taxon>Fabales</taxon>
        <taxon>Fabaceae</taxon>
        <taxon>Papilionoideae</taxon>
        <taxon>50 kb inversion clade</taxon>
        <taxon>NPAAA clade</taxon>
        <taxon>Hologalegina</taxon>
        <taxon>IRL clade</taxon>
        <taxon>Trifolieae</taxon>
        <taxon>Trifolium</taxon>
    </lineage>
</organism>
<sequence length="45" mass="4646">RSTSGYIFLLAGGAVPRKSAKQTLVAPSTMTAEFVACFASSNHAT</sequence>
<feature type="non-terminal residue" evidence="1">
    <location>
        <position position="1"/>
    </location>
</feature>
<name>A0A392RTL6_9FABA</name>
<comment type="caution">
    <text evidence="1">The sequence shown here is derived from an EMBL/GenBank/DDBJ whole genome shotgun (WGS) entry which is preliminary data.</text>
</comment>
<protein>
    <submittedName>
        <fullName evidence="1">Uncharacterized protein</fullName>
    </submittedName>
</protein>
<evidence type="ECO:0000313" key="1">
    <source>
        <dbReference type="EMBL" id="MCI39130.1"/>
    </source>
</evidence>
<dbReference type="EMBL" id="LXQA010263939">
    <property type="protein sequence ID" value="MCI39130.1"/>
    <property type="molecule type" value="Genomic_DNA"/>
</dbReference>
<proteinExistence type="predicted"/>
<keyword evidence="2" id="KW-1185">Reference proteome</keyword>
<dbReference type="Proteomes" id="UP000265520">
    <property type="component" value="Unassembled WGS sequence"/>
</dbReference>
<accession>A0A392RTL6</accession>
<dbReference type="AlphaFoldDB" id="A0A392RTL6"/>
<reference evidence="1 2" key="1">
    <citation type="journal article" date="2018" name="Front. Plant Sci.">
        <title>Red Clover (Trifolium pratense) and Zigzag Clover (T. medium) - A Picture of Genomic Similarities and Differences.</title>
        <authorList>
            <person name="Dluhosova J."/>
            <person name="Istvanek J."/>
            <person name="Nedelnik J."/>
            <person name="Repkova J."/>
        </authorList>
    </citation>
    <scope>NUCLEOTIDE SEQUENCE [LARGE SCALE GENOMIC DNA]</scope>
    <source>
        <strain evidence="2">cv. 10/8</strain>
        <tissue evidence="1">Leaf</tissue>
    </source>
</reference>